<comment type="subcellular location">
    <subcellularLocation>
        <location evidence="6">Golgi apparatus membrane</location>
        <topology evidence="6">Multi-pass membrane protein</topology>
    </subcellularLocation>
    <subcellularLocation>
        <location evidence="1">Membrane</location>
        <topology evidence="1">Multi-pass membrane protein</topology>
    </subcellularLocation>
</comment>
<dbReference type="AlphaFoldDB" id="A0AAE0GUR6"/>
<feature type="transmembrane region" description="Helical" evidence="6">
    <location>
        <begin position="193"/>
        <end position="212"/>
    </location>
</feature>
<dbReference type="Pfam" id="PF04893">
    <property type="entry name" value="Yip1"/>
    <property type="match status" value="1"/>
</dbReference>
<dbReference type="Proteomes" id="UP001190700">
    <property type="component" value="Unassembled WGS sequence"/>
</dbReference>
<evidence type="ECO:0000256" key="6">
    <source>
        <dbReference type="RuleBase" id="RU361264"/>
    </source>
</evidence>
<evidence type="ECO:0000256" key="4">
    <source>
        <dbReference type="ARBA" id="ARBA00022989"/>
    </source>
</evidence>
<dbReference type="PANTHER" id="PTHR21236:SF1">
    <property type="entry name" value="PROTEIN YIPF6"/>
    <property type="match status" value="1"/>
</dbReference>
<evidence type="ECO:0000313" key="10">
    <source>
        <dbReference type="Proteomes" id="UP001190700"/>
    </source>
</evidence>
<dbReference type="EMBL" id="LGRX02002241">
    <property type="protein sequence ID" value="KAK3284580.1"/>
    <property type="molecule type" value="Genomic_DNA"/>
</dbReference>
<comment type="caution">
    <text evidence="9">The sequence shown here is derived from an EMBL/GenBank/DDBJ whole genome shotgun (WGS) entry which is preliminary data.</text>
</comment>
<evidence type="ECO:0000256" key="1">
    <source>
        <dbReference type="ARBA" id="ARBA00004141"/>
    </source>
</evidence>
<evidence type="ECO:0000313" key="9">
    <source>
        <dbReference type="EMBL" id="KAK3284580.1"/>
    </source>
</evidence>
<evidence type="ECO:0000256" key="3">
    <source>
        <dbReference type="ARBA" id="ARBA00022692"/>
    </source>
</evidence>
<feature type="compositionally biased region" description="Polar residues" evidence="7">
    <location>
        <begin position="107"/>
        <end position="120"/>
    </location>
</feature>
<evidence type="ECO:0000256" key="7">
    <source>
        <dbReference type="SAM" id="MobiDB-lite"/>
    </source>
</evidence>
<feature type="compositionally biased region" description="Polar residues" evidence="7">
    <location>
        <begin position="78"/>
        <end position="95"/>
    </location>
</feature>
<gene>
    <name evidence="9" type="ORF">CYMTET_7778</name>
</gene>
<reference evidence="9 10" key="1">
    <citation type="journal article" date="2015" name="Genome Biol. Evol.">
        <title>Comparative Genomics of a Bacterivorous Green Alga Reveals Evolutionary Causalities and Consequences of Phago-Mixotrophic Mode of Nutrition.</title>
        <authorList>
            <person name="Burns J.A."/>
            <person name="Paasch A."/>
            <person name="Narechania A."/>
            <person name="Kim E."/>
        </authorList>
    </citation>
    <scope>NUCLEOTIDE SEQUENCE [LARGE SCALE GENOMIC DNA]</scope>
    <source>
        <strain evidence="9 10">PLY_AMNH</strain>
    </source>
</reference>
<dbReference type="InterPro" id="IPR006977">
    <property type="entry name" value="Yip1_dom"/>
</dbReference>
<sequence length="266" mass="29264">MLGASSGGAFSDDLDQMFGEEVPSVSSFDEPRNTLDQDPASIWSSTLDEDVYITLKRDVLRVAANLQVVLLPYKEPEPTQTTIKPRGSGNVNPFEQHSEAGYDEPDSQLTQDNSVQKPNASSWLQPKRMLRDWDLWGPFVFVLLLASLLSLRSSKPSQVFSLVFCVLCFGSATLNLNVLLLGGNIMFFQSLSLIGYCLFPMDVAALLCLPFRNAIYRSLVLLVGVVWSCMASVPFVGGAVPPARRALAVYPVLLLFLSLAWLILVL</sequence>
<dbReference type="GO" id="GO:0000139">
    <property type="term" value="C:Golgi membrane"/>
    <property type="evidence" value="ECO:0007669"/>
    <property type="project" value="UniProtKB-SubCell"/>
</dbReference>
<keyword evidence="5 6" id="KW-0472">Membrane</keyword>
<protein>
    <recommendedName>
        <fullName evidence="6">Protein YIP</fullName>
    </recommendedName>
</protein>
<feature type="region of interest" description="Disordered" evidence="7">
    <location>
        <begin position="77"/>
        <end position="120"/>
    </location>
</feature>
<comment type="similarity">
    <text evidence="2 6">Belongs to the YIP1 family.</text>
</comment>
<accession>A0AAE0GUR6</accession>
<evidence type="ECO:0000259" key="8">
    <source>
        <dbReference type="Pfam" id="PF04893"/>
    </source>
</evidence>
<dbReference type="GO" id="GO:0006888">
    <property type="term" value="P:endoplasmic reticulum to Golgi vesicle-mediated transport"/>
    <property type="evidence" value="ECO:0007669"/>
    <property type="project" value="InterPro"/>
</dbReference>
<name>A0AAE0GUR6_9CHLO</name>
<dbReference type="InterPro" id="IPR045231">
    <property type="entry name" value="Yip1/4-like"/>
</dbReference>
<keyword evidence="3 6" id="KW-0812">Transmembrane</keyword>
<feature type="transmembrane region" description="Helical" evidence="6">
    <location>
        <begin position="159"/>
        <end position="181"/>
    </location>
</feature>
<organism evidence="9 10">
    <name type="scientific">Cymbomonas tetramitiformis</name>
    <dbReference type="NCBI Taxonomy" id="36881"/>
    <lineage>
        <taxon>Eukaryota</taxon>
        <taxon>Viridiplantae</taxon>
        <taxon>Chlorophyta</taxon>
        <taxon>Pyramimonadophyceae</taxon>
        <taxon>Pyramimonadales</taxon>
        <taxon>Pyramimonadaceae</taxon>
        <taxon>Cymbomonas</taxon>
    </lineage>
</organism>
<dbReference type="PANTHER" id="PTHR21236">
    <property type="entry name" value="GOLGI MEMBRANE PROTEIN YIP1"/>
    <property type="match status" value="1"/>
</dbReference>
<feature type="transmembrane region" description="Helical" evidence="6">
    <location>
        <begin position="135"/>
        <end position="153"/>
    </location>
</feature>
<feature type="domain" description="Yip1" evidence="8">
    <location>
        <begin position="127"/>
        <end position="262"/>
    </location>
</feature>
<evidence type="ECO:0000256" key="2">
    <source>
        <dbReference type="ARBA" id="ARBA00010596"/>
    </source>
</evidence>
<keyword evidence="10" id="KW-1185">Reference proteome</keyword>
<evidence type="ECO:0000256" key="5">
    <source>
        <dbReference type="ARBA" id="ARBA00023136"/>
    </source>
</evidence>
<feature type="transmembrane region" description="Helical" evidence="6">
    <location>
        <begin position="247"/>
        <end position="264"/>
    </location>
</feature>
<dbReference type="GO" id="GO:0005802">
    <property type="term" value="C:trans-Golgi network"/>
    <property type="evidence" value="ECO:0007669"/>
    <property type="project" value="TreeGrafter"/>
</dbReference>
<keyword evidence="4 6" id="KW-1133">Transmembrane helix</keyword>
<proteinExistence type="inferred from homology"/>
<feature type="transmembrane region" description="Helical" evidence="6">
    <location>
        <begin position="218"/>
        <end position="240"/>
    </location>
</feature>